<evidence type="ECO:0000256" key="1">
    <source>
        <dbReference type="SAM" id="Phobius"/>
    </source>
</evidence>
<dbReference type="EMBL" id="MGFX01000001">
    <property type="protein sequence ID" value="OGM15654.1"/>
    <property type="molecule type" value="Genomic_DNA"/>
</dbReference>
<evidence type="ECO:0000313" key="3">
    <source>
        <dbReference type="Proteomes" id="UP000177382"/>
    </source>
</evidence>
<accession>A0A1F7XKR2</accession>
<dbReference type="Proteomes" id="UP000177382">
    <property type="component" value="Unassembled WGS sequence"/>
</dbReference>
<keyword evidence="1" id="KW-1133">Transmembrane helix</keyword>
<keyword evidence="1" id="KW-0812">Transmembrane</keyword>
<organism evidence="2 3">
    <name type="scientific">Candidatus Woesebacteria bacterium RBG_16_42_24</name>
    <dbReference type="NCBI Taxonomy" id="1802485"/>
    <lineage>
        <taxon>Bacteria</taxon>
        <taxon>Candidatus Woeseibacteriota</taxon>
    </lineage>
</organism>
<protein>
    <submittedName>
        <fullName evidence="2">Uncharacterized protein</fullName>
    </submittedName>
</protein>
<dbReference type="AlphaFoldDB" id="A0A1F7XKR2"/>
<evidence type="ECO:0000313" key="2">
    <source>
        <dbReference type="EMBL" id="OGM15654.1"/>
    </source>
</evidence>
<keyword evidence="1" id="KW-0472">Membrane</keyword>
<feature type="transmembrane region" description="Helical" evidence="1">
    <location>
        <begin position="57"/>
        <end position="79"/>
    </location>
</feature>
<comment type="caution">
    <text evidence="2">The sequence shown here is derived from an EMBL/GenBank/DDBJ whole genome shotgun (WGS) entry which is preliminary data.</text>
</comment>
<dbReference type="STRING" id="1802485.A2V97_02590"/>
<reference evidence="2 3" key="1">
    <citation type="journal article" date="2016" name="Nat. Commun.">
        <title>Thousands of microbial genomes shed light on interconnected biogeochemical processes in an aquifer system.</title>
        <authorList>
            <person name="Anantharaman K."/>
            <person name="Brown C.T."/>
            <person name="Hug L.A."/>
            <person name="Sharon I."/>
            <person name="Castelle C.J."/>
            <person name="Probst A.J."/>
            <person name="Thomas B.C."/>
            <person name="Singh A."/>
            <person name="Wilkins M.J."/>
            <person name="Karaoz U."/>
            <person name="Brodie E.L."/>
            <person name="Williams K.H."/>
            <person name="Hubbard S.S."/>
            <person name="Banfield J.F."/>
        </authorList>
    </citation>
    <scope>NUCLEOTIDE SEQUENCE [LARGE SCALE GENOMIC DNA]</scope>
</reference>
<proteinExistence type="predicted"/>
<sequence>MPPVVPNIPLNAPLEIEKVRSKPPKVPDRSSPSSLKYDSALAKDGLRDKVLTRNNTLFWTGTGVTLAIFIISILVYFLLLKLT</sequence>
<name>A0A1F7XKR2_9BACT</name>
<gene>
    <name evidence="2" type="ORF">A2V97_02590</name>
</gene>